<dbReference type="Gene3D" id="2.120.10.80">
    <property type="entry name" value="Kelch-type beta propeller"/>
    <property type="match status" value="2"/>
</dbReference>
<dbReference type="AlphaFoldDB" id="A0A8H4ELV7"/>
<feature type="chain" id="PRO_5034623405" evidence="4">
    <location>
        <begin position="18"/>
        <end position="404"/>
    </location>
</feature>
<dbReference type="SUPFAM" id="SSF117281">
    <property type="entry name" value="Kelch motif"/>
    <property type="match status" value="2"/>
</dbReference>
<comment type="caution">
    <text evidence="6">The sequence shown here is derived from an EMBL/GenBank/DDBJ whole genome shotgun (WGS) entry which is preliminary data.</text>
</comment>
<evidence type="ECO:0000256" key="1">
    <source>
        <dbReference type="ARBA" id="ARBA00022441"/>
    </source>
</evidence>
<evidence type="ECO:0000259" key="5">
    <source>
        <dbReference type="Pfam" id="PF24981"/>
    </source>
</evidence>
<dbReference type="PANTHER" id="PTHR46093">
    <property type="entry name" value="ACYL-COA-BINDING DOMAIN-CONTAINING PROTEIN 5"/>
    <property type="match status" value="1"/>
</dbReference>
<accession>A0A8H4ELV7</accession>
<keyword evidence="4" id="KW-0732">Signal</keyword>
<evidence type="ECO:0000256" key="4">
    <source>
        <dbReference type="SAM" id="SignalP"/>
    </source>
</evidence>
<sequence length="404" mass="44782">MLCFFLILSAIFSYVVCQMLPSPRYLQASALVDARFYFFGGYTSINSSFTNEVWYLDLSDITTTSWHKDADMPVEYVLGSACVSPIDNSTVLLVGGKMNTPNGHSNSSEINIFNSNNSQWKRPKVRLSNIATARIDISVVSKNDGKIFILGGISPDSAAWYDDMIIFDFTVMAWSKVSQLNGLKYADYTATLLPTGLIIYIGGRYNGKNTLAKMDNILIFDTKSSSWSNKIASGVSIGSRVGHSAVLTLNGSIIIYGGTSDDSNLGPQVLPDIAVLDVNSWAWSNPKISQTNAPPSLTFHSAALYGNYMIITFGRITSTFAVKSNNMTLNNNIYILDTQNYTWINTTKNTSEKGKFNYILLFGIGALLVAFSLVVVLIYKFKTRRQRQFKKTNSIHDTLNDERI</sequence>
<dbReference type="OrthoDB" id="432528at2759"/>
<dbReference type="Pfam" id="PF07646">
    <property type="entry name" value="Kelch_2"/>
    <property type="match status" value="1"/>
</dbReference>
<keyword evidence="3" id="KW-0812">Transmembrane</keyword>
<gene>
    <name evidence="6" type="ORF">F8M41_017857</name>
</gene>
<keyword evidence="3" id="KW-0472">Membrane</keyword>
<evidence type="ECO:0000313" key="7">
    <source>
        <dbReference type="Proteomes" id="UP000439903"/>
    </source>
</evidence>
<keyword evidence="3" id="KW-1133">Transmembrane helix</keyword>
<keyword evidence="7" id="KW-1185">Reference proteome</keyword>
<dbReference type="Pfam" id="PF24981">
    <property type="entry name" value="Beta-prop_ATRN-LZTR1"/>
    <property type="match status" value="1"/>
</dbReference>
<name>A0A8H4ELV7_GIGMA</name>
<dbReference type="EMBL" id="WTPW01000418">
    <property type="protein sequence ID" value="KAF0513068.1"/>
    <property type="molecule type" value="Genomic_DNA"/>
</dbReference>
<proteinExistence type="predicted"/>
<evidence type="ECO:0000313" key="6">
    <source>
        <dbReference type="EMBL" id="KAF0513068.1"/>
    </source>
</evidence>
<feature type="signal peptide" evidence="4">
    <location>
        <begin position="1"/>
        <end position="17"/>
    </location>
</feature>
<keyword evidence="1" id="KW-0880">Kelch repeat</keyword>
<feature type="transmembrane region" description="Helical" evidence="3">
    <location>
        <begin position="358"/>
        <end position="381"/>
    </location>
</feature>
<evidence type="ECO:0000256" key="3">
    <source>
        <dbReference type="SAM" id="Phobius"/>
    </source>
</evidence>
<evidence type="ECO:0000256" key="2">
    <source>
        <dbReference type="ARBA" id="ARBA00022737"/>
    </source>
</evidence>
<reference evidence="6 7" key="1">
    <citation type="journal article" date="2019" name="Environ. Microbiol.">
        <title>At the nexus of three kingdoms: the genome of the mycorrhizal fungus Gigaspora margarita provides insights into plant, endobacterial and fungal interactions.</title>
        <authorList>
            <person name="Venice F."/>
            <person name="Ghignone S."/>
            <person name="Salvioli di Fossalunga A."/>
            <person name="Amselem J."/>
            <person name="Novero M."/>
            <person name="Xianan X."/>
            <person name="Sedzielewska Toro K."/>
            <person name="Morin E."/>
            <person name="Lipzen A."/>
            <person name="Grigoriev I.V."/>
            <person name="Henrissat B."/>
            <person name="Martin F.M."/>
            <person name="Bonfante P."/>
        </authorList>
    </citation>
    <scope>NUCLEOTIDE SEQUENCE [LARGE SCALE GENOMIC DNA]</scope>
    <source>
        <strain evidence="6 7">BEG34</strain>
    </source>
</reference>
<organism evidence="6 7">
    <name type="scientific">Gigaspora margarita</name>
    <dbReference type="NCBI Taxonomy" id="4874"/>
    <lineage>
        <taxon>Eukaryota</taxon>
        <taxon>Fungi</taxon>
        <taxon>Fungi incertae sedis</taxon>
        <taxon>Mucoromycota</taxon>
        <taxon>Glomeromycotina</taxon>
        <taxon>Glomeromycetes</taxon>
        <taxon>Diversisporales</taxon>
        <taxon>Gigasporaceae</taxon>
        <taxon>Gigaspora</taxon>
    </lineage>
</organism>
<dbReference type="InterPro" id="IPR015915">
    <property type="entry name" value="Kelch-typ_b-propeller"/>
</dbReference>
<dbReference type="PANTHER" id="PTHR46093:SF3">
    <property type="entry name" value="ACYL-COA-BINDING DOMAIN-CONTAINING PROTEIN 4"/>
    <property type="match status" value="1"/>
</dbReference>
<dbReference type="InterPro" id="IPR011498">
    <property type="entry name" value="Kelch_2"/>
</dbReference>
<dbReference type="InterPro" id="IPR056737">
    <property type="entry name" value="Beta-prop_ATRN-MKLN-like"/>
</dbReference>
<keyword evidence="2" id="KW-0677">Repeat</keyword>
<dbReference type="Proteomes" id="UP000439903">
    <property type="component" value="Unassembled WGS sequence"/>
</dbReference>
<protein>
    <submittedName>
        <fullName evidence="6">Galactose oxidase</fullName>
    </submittedName>
</protein>
<feature type="domain" description="Attractin/MKLN-like beta-propeller" evidence="5">
    <location>
        <begin position="94"/>
        <end position="353"/>
    </location>
</feature>